<dbReference type="PROSITE" id="PS51257">
    <property type="entry name" value="PROKAR_LIPOPROTEIN"/>
    <property type="match status" value="1"/>
</dbReference>
<dbReference type="Proteomes" id="UP000006334">
    <property type="component" value="Unassembled WGS sequence"/>
</dbReference>
<protein>
    <submittedName>
        <fullName evidence="2">Alpha-amylase</fullName>
    </submittedName>
</protein>
<dbReference type="CDD" id="cd11339">
    <property type="entry name" value="AmyAc_bac_CMD_like_2"/>
    <property type="match status" value="1"/>
</dbReference>
<dbReference type="eggNOG" id="COG0366">
    <property type="taxonomic scope" value="Bacteria"/>
</dbReference>
<dbReference type="EMBL" id="BAEN01000022">
    <property type="protein sequence ID" value="GAC13611.1"/>
    <property type="molecule type" value="Genomic_DNA"/>
</dbReference>
<sequence length="702" mass="79112">MKLLHRFFLITIAASTLVACSEQNHSQSKSPKLEPIELSYPAIYDDYLNRDIRDDIFYFVMPDRFYNGNPNNDLGSKTIKQSKGGFVINDVRGFHGGDIQGVEQKLDYLKNLGVSAIWMTPILRNKAIQSDGYGHHGYWILDFTQIDPHFGSNQDLKNLIEAAHKKGIKIFFDIITNHTADVIKYEECHNQDGSFIDENTCPFKSSLQLAEGDKYTPFVPKGDENVKVPAWLNDPKFYNNQGDSIWQGESAINGDFVGLDDLNTKDPQVISGMIDIYKNIISEFKPDGFRIDTVKHVDMIFWSQFSPAILAHAKQQGIPNFHVFGEVYSADPIELSSYTTLGKMPAVLDFGFQSAVANVFFRKKSPQEISQLFENDDFYNDHDSQADLLMNFLGNHDMGRAGFFLNDSLPNASEQEKLQRDILAHAFMYFSRGVPVIYYGDEQGFTGLGGDVGAREDMFASQVKEYNKTKLLGTEATPADDNFDPSHPIYRGLQKLAQLRMDHPTLRRGLTFNRYFQKNQPAFAISRVAKEDALEYLLAFNPSTESQTISLESTADNYQLIDGSDSFSIVNGQLEVTIPALSYTILKASTPVEMSNVLALDFLGHEKQGRTVRFDYRLSAEISHPIPLFEVTTEIKDEQGAYTLIAKDNTPPYSAIIDNDVFIRYSPTDIRVTISDWQGKSVEQTFALSTNASTEKTKISID</sequence>
<dbReference type="Gene3D" id="2.60.40.1180">
    <property type="entry name" value="Golgi alpha-mannosidase II"/>
    <property type="match status" value="1"/>
</dbReference>
<feature type="domain" description="Glycosyl hydrolase family 13 catalytic" evidence="1">
    <location>
        <begin position="59"/>
        <end position="500"/>
    </location>
</feature>
<dbReference type="SMART" id="SM00642">
    <property type="entry name" value="Aamy"/>
    <property type="match status" value="1"/>
</dbReference>
<dbReference type="Pfam" id="PF00128">
    <property type="entry name" value="Alpha-amylase"/>
    <property type="match status" value="1"/>
</dbReference>
<evidence type="ECO:0000259" key="1">
    <source>
        <dbReference type="SMART" id="SM00642"/>
    </source>
</evidence>
<dbReference type="InterPro" id="IPR017853">
    <property type="entry name" value="GH"/>
</dbReference>
<comment type="caution">
    <text evidence="2">The sequence shown here is derived from an EMBL/GenBank/DDBJ whole genome shotgun (WGS) entry which is preliminary data.</text>
</comment>
<dbReference type="SUPFAM" id="SSF51445">
    <property type="entry name" value="(Trans)glycosidases"/>
    <property type="match status" value="1"/>
</dbReference>
<dbReference type="GO" id="GO:0005975">
    <property type="term" value="P:carbohydrate metabolic process"/>
    <property type="evidence" value="ECO:0007669"/>
    <property type="project" value="InterPro"/>
</dbReference>
<dbReference type="RefSeq" id="WP_008843428.1">
    <property type="nucleotide sequence ID" value="NZ_BAEN01000022.1"/>
</dbReference>
<keyword evidence="3" id="KW-1185">Reference proteome</keyword>
<reference evidence="2 3" key="1">
    <citation type="journal article" date="2017" name="Antonie Van Leeuwenhoek">
        <title>Rhizobium rhizosphaerae sp. nov., a novel species isolated from rice rhizosphere.</title>
        <authorList>
            <person name="Zhao J.J."/>
            <person name="Zhang J."/>
            <person name="Zhang R.J."/>
            <person name="Zhang C.W."/>
            <person name="Yin H.Q."/>
            <person name="Zhang X.X."/>
        </authorList>
    </citation>
    <scope>NUCLEOTIDE SEQUENCE [LARGE SCALE GENOMIC DNA]</scope>
    <source>
        <strain evidence="2 3">E3</strain>
    </source>
</reference>
<dbReference type="AlphaFoldDB" id="K6XPK4"/>
<evidence type="ECO:0000313" key="3">
    <source>
        <dbReference type="Proteomes" id="UP000006334"/>
    </source>
</evidence>
<dbReference type="STRING" id="1127673.GLIP_0969"/>
<dbReference type="OrthoDB" id="9805159at2"/>
<dbReference type="InterPro" id="IPR006047">
    <property type="entry name" value="GH13_cat_dom"/>
</dbReference>
<dbReference type="InterPro" id="IPR013780">
    <property type="entry name" value="Glyco_hydro_b"/>
</dbReference>
<proteinExistence type="predicted"/>
<accession>K6XPK4</accession>
<organism evidence="2 3">
    <name type="scientific">Aliiglaciecola lipolytica E3</name>
    <dbReference type="NCBI Taxonomy" id="1127673"/>
    <lineage>
        <taxon>Bacteria</taxon>
        <taxon>Pseudomonadati</taxon>
        <taxon>Pseudomonadota</taxon>
        <taxon>Gammaproteobacteria</taxon>
        <taxon>Alteromonadales</taxon>
        <taxon>Alteromonadaceae</taxon>
        <taxon>Aliiglaciecola</taxon>
    </lineage>
</organism>
<gene>
    <name evidence="2" type="primary">amy</name>
    <name evidence="2" type="ORF">GLIP_0969</name>
</gene>
<dbReference type="PANTHER" id="PTHR10357">
    <property type="entry name" value="ALPHA-AMYLASE FAMILY MEMBER"/>
    <property type="match status" value="1"/>
</dbReference>
<dbReference type="PANTHER" id="PTHR10357:SF209">
    <property type="entry name" value="PERIPLASMIC ALPHA-AMYLASE"/>
    <property type="match status" value="1"/>
</dbReference>
<evidence type="ECO:0000313" key="2">
    <source>
        <dbReference type="EMBL" id="GAC13611.1"/>
    </source>
</evidence>
<dbReference type="Gene3D" id="3.20.20.80">
    <property type="entry name" value="Glycosidases"/>
    <property type="match status" value="1"/>
</dbReference>
<name>K6XPK4_9ALTE</name>